<feature type="compositionally biased region" description="Basic and acidic residues" evidence="1">
    <location>
        <begin position="306"/>
        <end position="316"/>
    </location>
</feature>
<name>A0A1U7LW25_NEOID</name>
<dbReference type="OMA" id="ESAMAHW"/>
<keyword evidence="3" id="KW-1185">Reference proteome</keyword>
<dbReference type="Gene3D" id="3.10.450.50">
    <property type="match status" value="1"/>
</dbReference>
<feature type="compositionally biased region" description="Basic and acidic residues" evidence="1">
    <location>
        <begin position="238"/>
        <end position="253"/>
    </location>
</feature>
<dbReference type="AlphaFoldDB" id="A0A1U7LW25"/>
<proteinExistence type="predicted"/>
<reference evidence="2 3" key="1">
    <citation type="submission" date="2016-04" db="EMBL/GenBank/DDBJ databases">
        <title>Evolutionary innovation and constraint leading to complex multicellularity in the Ascomycota.</title>
        <authorList>
            <person name="Cisse O."/>
            <person name="Nguyen A."/>
            <person name="Hewitt D.A."/>
            <person name="Jedd G."/>
            <person name="Stajich J.E."/>
        </authorList>
    </citation>
    <scope>NUCLEOTIDE SEQUENCE [LARGE SCALE GENOMIC DNA]</scope>
    <source>
        <strain evidence="2 3">DAH-3</strain>
    </source>
</reference>
<feature type="region of interest" description="Disordered" evidence="1">
    <location>
        <begin position="293"/>
        <end position="337"/>
    </location>
</feature>
<protein>
    <submittedName>
        <fullName evidence="2">Uncharacterized protein</fullName>
    </submittedName>
</protein>
<dbReference type="EMBL" id="LXFE01000148">
    <property type="protein sequence ID" value="OLL26773.1"/>
    <property type="molecule type" value="Genomic_DNA"/>
</dbReference>
<accession>A0A1U7LW25</accession>
<feature type="compositionally biased region" description="Basic and acidic residues" evidence="1">
    <location>
        <begin position="160"/>
        <end position="173"/>
    </location>
</feature>
<dbReference type="SUPFAM" id="SSF54427">
    <property type="entry name" value="NTF2-like"/>
    <property type="match status" value="1"/>
</dbReference>
<dbReference type="OrthoDB" id="5440at2759"/>
<evidence type="ECO:0000256" key="1">
    <source>
        <dbReference type="SAM" id="MobiDB-lite"/>
    </source>
</evidence>
<feature type="compositionally biased region" description="Basic and acidic residues" evidence="1">
    <location>
        <begin position="180"/>
        <end position="191"/>
    </location>
</feature>
<gene>
    <name evidence="2" type="ORF">NEOLI_001741</name>
</gene>
<evidence type="ECO:0000313" key="3">
    <source>
        <dbReference type="Proteomes" id="UP000186594"/>
    </source>
</evidence>
<feature type="region of interest" description="Disordered" evidence="1">
    <location>
        <begin position="158"/>
        <end position="271"/>
    </location>
</feature>
<dbReference type="STRING" id="1198029.A0A1U7LW25"/>
<dbReference type="Proteomes" id="UP000186594">
    <property type="component" value="Unassembled WGS sequence"/>
</dbReference>
<comment type="caution">
    <text evidence="2">The sequence shown here is derived from an EMBL/GenBank/DDBJ whole genome shotgun (WGS) entry which is preliminary data.</text>
</comment>
<evidence type="ECO:0000313" key="2">
    <source>
        <dbReference type="EMBL" id="OLL26773.1"/>
    </source>
</evidence>
<organism evidence="2 3">
    <name type="scientific">Neolecta irregularis (strain DAH-3)</name>
    <dbReference type="NCBI Taxonomy" id="1198029"/>
    <lineage>
        <taxon>Eukaryota</taxon>
        <taxon>Fungi</taxon>
        <taxon>Dikarya</taxon>
        <taxon>Ascomycota</taxon>
        <taxon>Taphrinomycotina</taxon>
        <taxon>Neolectales</taxon>
        <taxon>Neolectaceae</taxon>
        <taxon>Neolecta</taxon>
    </lineage>
</organism>
<dbReference type="InterPro" id="IPR032710">
    <property type="entry name" value="NTF2-like_dom_sf"/>
</dbReference>
<sequence>MNDMYRLFLKSPKAQYLHDQATLIYIPTCLYLSGPDDILKHIINSSTELESTDEITSTHIGSNSLVLESNAQIHFKNSGGWMLPGLEENFCRDQKVDLPMVHVVIFEDMKIRAIRIFWDQATVLKQIGIIGTRGNAWPITGKEQSMALLRGVAPPIQRKTKSEHLHPTPDPRRTLQLFDDAPKEPHVRQEAIVKSAEIARPPPRPYEDLFPNENTPAPTPQRRSKGGAAAPQQSFSIHPEDPEPVKLSRRGQDISDGFQFGTPDEKSAQDERDTLFKGARGGVASRTATGKFNLWGEDTPATKIPPTKESRRDAERNFSFNDDEPTIAPKTEQGSGLASNARKNLSHFDFAGTPEQTQIKKPQLEHLVSHWGNGEEIPLPIKQKLAATNALRPNWGFGDDDEQVPVAKYESTLKIPTNILKASYGKETE</sequence>